<protein>
    <submittedName>
        <fullName evidence="1">Uncharacterized protein</fullName>
    </submittedName>
</protein>
<accession>A0A6B3N9Y0</accession>
<gene>
    <name evidence="1" type="ORF">F6J89_12435</name>
</gene>
<comment type="caution">
    <text evidence="1">The sequence shown here is derived from an EMBL/GenBank/DDBJ whole genome shotgun (WGS) entry which is preliminary data.</text>
</comment>
<dbReference type="AlphaFoldDB" id="A0A6B3N9Y0"/>
<evidence type="ECO:0000313" key="1">
    <source>
        <dbReference type="EMBL" id="NER28410.1"/>
    </source>
</evidence>
<name>A0A6B3N9Y0_9CYAN</name>
<dbReference type="EMBL" id="JAAHFQ010000209">
    <property type="protein sequence ID" value="NER28410.1"/>
    <property type="molecule type" value="Genomic_DNA"/>
</dbReference>
<proteinExistence type="predicted"/>
<reference evidence="1" key="1">
    <citation type="submission" date="2019-11" db="EMBL/GenBank/DDBJ databases">
        <title>Genomic insights into an expanded diversity of filamentous marine cyanobacteria reveals the extraordinary biosynthetic potential of Moorea and Okeania.</title>
        <authorList>
            <person name="Ferreira Leao T."/>
            <person name="Wang M."/>
            <person name="Moss N."/>
            <person name="Da Silva R."/>
            <person name="Sanders J."/>
            <person name="Nurk S."/>
            <person name="Gurevich A."/>
            <person name="Humphrey G."/>
            <person name="Reher R."/>
            <person name="Zhu Q."/>
            <person name="Belda-Ferre P."/>
            <person name="Glukhov E."/>
            <person name="Rex R."/>
            <person name="Dorrestein P.C."/>
            <person name="Knight R."/>
            <person name="Pevzner P."/>
            <person name="Gerwick W.H."/>
            <person name="Gerwick L."/>
        </authorList>
    </citation>
    <scope>NUCLEOTIDE SEQUENCE</scope>
    <source>
        <strain evidence="1">SIO1C4</strain>
    </source>
</reference>
<sequence length="122" mass="13349">MPTGENNEQVVIVVPKEVKEKLKEFGKNNRWSMSKAGAALLEEGLQRHGYLNSGLPAITEKKASKTGADLPSLNQQLINHLPQLTGQLTPERIAAIAKGEDLNPEEIDLLLRLIPKGKGQSF</sequence>
<organism evidence="1">
    <name type="scientific">Symploca sp. SIO1C4</name>
    <dbReference type="NCBI Taxonomy" id="2607765"/>
    <lineage>
        <taxon>Bacteria</taxon>
        <taxon>Bacillati</taxon>
        <taxon>Cyanobacteriota</taxon>
        <taxon>Cyanophyceae</taxon>
        <taxon>Coleofasciculales</taxon>
        <taxon>Coleofasciculaceae</taxon>
        <taxon>Symploca</taxon>
    </lineage>
</organism>